<dbReference type="AlphaFoldDB" id="A0A679JB42"/>
<proteinExistence type="predicted"/>
<protein>
    <submittedName>
        <fullName evidence="1">Uncharacterized protein</fullName>
    </submittedName>
</protein>
<reference evidence="1" key="1">
    <citation type="submission" date="2019-12" db="EMBL/GenBank/DDBJ databases">
        <authorList>
            <person name="Cremers G."/>
        </authorList>
    </citation>
    <scope>NUCLEOTIDE SEQUENCE</scope>
    <source>
        <strain evidence="1">Vvax</strain>
    </source>
</reference>
<name>A0A679JB42_VARPD</name>
<dbReference type="RefSeq" id="WP_339094410.1">
    <property type="nucleotide sequence ID" value="NZ_LR743508.1"/>
</dbReference>
<sequence>MNGPYSEDEISELDAIEEALIDRQIPFGRMMKMYAEFLLTRILDGRFDEVVSSEYLSFIAKHLQAAIASFDASNSDELRRSGKRELWALSDRSEQEAPGLAALSRCAVCCFHEDTPWNPDENESPTPLPFYLFLLKRVAPGMGMDFLHYAKVYLLAA</sequence>
<gene>
    <name evidence="1" type="ORF">VVAX_06387</name>
</gene>
<organism evidence="1">
    <name type="scientific">Variovorax paradoxus</name>
    <dbReference type="NCBI Taxonomy" id="34073"/>
    <lineage>
        <taxon>Bacteria</taxon>
        <taxon>Pseudomonadati</taxon>
        <taxon>Pseudomonadota</taxon>
        <taxon>Betaproteobacteria</taxon>
        <taxon>Burkholderiales</taxon>
        <taxon>Comamonadaceae</taxon>
        <taxon>Variovorax</taxon>
    </lineage>
</organism>
<accession>A0A679JB42</accession>
<evidence type="ECO:0000313" key="1">
    <source>
        <dbReference type="EMBL" id="CAA2110118.1"/>
    </source>
</evidence>
<dbReference type="EMBL" id="LR743508">
    <property type="protein sequence ID" value="CAA2110118.1"/>
    <property type="molecule type" value="Genomic_DNA"/>
</dbReference>